<evidence type="ECO:0000256" key="1">
    <source>
        <dbReference type="SAM" id="MobiDB-lite"/>
    </source>
</evidence>
<gene>
    <name evidence="2" type="ORF">LENED_011663</name>
</gene>
<reference evidence="2 3" key="1">
    <citation type="submission" date="2016-08" db="EMBL/GenBank/DDBJ databases">
        <authorList>
            <consortium name="Lentinula edodes genome sequencing consortium"/>
            <person name="Sakamoto Y."/>
            <person name="Nakade K."/>
            <person name="Sato S."/>
            <person name="Yoshida Y."/>
            <person name="Miyazaki K."/>
            <person name="Natsume S."/>
            <person name="Konno N."/>
        </authorList>
    </citation>
    <scope>NUCLEOTIDE SEQUENCE [LARGE SCALE GENOMIC DNA]</scope>
    <source>
        <strain evidence="2 3">NBRC 111202</strain>
    </source>
</reference>
<keyword evidence="3" id="KW-1185">Reference proteome</keyword>
<organism evidence="2 3">
    <name type="scientific">Lentinula edodes</name>
    <name type="common">Shiitake mushroom</name>
    <name type="synonym">Lentinus edodes</name>
    <dbReference type="NCBI Taxonomy" id="5353"/>
    <lineage>
        <taxon>Eukaryota</taxon>
        <taxon>Fungi</taxon>
        <taxon>Dikarya</taxon>
        <taxon>Basidiomycota</taxon>
        <taxon>Agaricomycotina</taxon>
        <taxon>Agaricomycetes</taxon>
        <taxon>Agaricomycetidae</taxon>
        <taxon>Agaricales</taxon>
        <taxon>Marasmiineae</taxon>
        <taxon>Omphalotaceae</taxon>
        <taxon>Lentinula</taxon>
    </lineage>
</organism>
<feature type="compositionally biased region" description="Low complexity" evidence="1">
    <location>
        <begin position="86"/>
        <end position="98"/>
    </location>
</feature>
<evidence type="ECO:0000313" key="3">
    <source>
        <dbReference type="Proteomes" id="UP000188533"/>
    </source>
</evidence>
<comment type="caution">
    <text evidence="2">The sequence shown here is derived from an EMBL/GenBank/DDBJ whole genome shotgun (WGS) entry which is preliminary data.</text>
</comment>
<dbReference type="Proteomes" id="UP000188533">
    <property type="component" value="Unassembled WGS sequence"/>
</dbReference>
<protein>
    <submittedName>
        <fullName evidence="2">Uncharacterized protein</fullName>
    </submittedName>
</protein>
<accession>A0A1Q3EQN7</accession>
<proteinExistence type="predicted"/>
<sequence length="98" mass="11277">MRKKRMLAELDTSLILGEGLRTTRSKREFNPHTIQPKILMVLKVESERLLREGHRISKAAWKDGVEEDTELLDVAVWSDASPPPLSQSQLPSSRLRDW</sequence>
<feature type="region of interest" description="Disordered" evidence="1">
    <location>
        <begin position="79"/>
        <end position="98"/>
    </location>
</feature>
<dbReference type="AlphaFoldDB" id="A0A1Q3EQN7"/>
<name>A0A1Q3EQN7_LENED</name>
<dbReference type="EMBL" id="BDGU01001102">
    <property type="protein sequence ID" value="GAW09505.1"/>
    <property type="molecule type" value="Genomic_DNA"/>
</dbReference>
<evidence type="ECO:0000313" key="2">
    <source>
        <dbReference type="EMBL" id="GAW09505.1"/>
    </source>
</evidence>
<reference evidence="2 3" key="2">
    <citation type="submission" date="2017-02" db="EMBL/GenBank/DDBJ databases">
        <title>A genome survey and senescence transcriptome analysis in Lentinula edodes.</title>
        <authorList>
            <person name="Sakamoto Y."/>
            <person name="Nakade K."/>
            <person name="Sato S."/>
            <person name="Yoshida Y."/>
            <person name="Miyazaki K."/>
            <person name="Natsume S."/>
            <person name="Konno N."/>
        </authorList>
    </citation>
    <scope>NUCLEOTIDE SEQUENCE [LARGE SCALE GENOMIC DNA]</scope>
    <source>
        <strain evidence="2 3">NBRC 111202</strain>
    </source>
</reference>